<comment type="caution">
    <text evidence="2">The sequence shown here is derived from an EMBL/GenBank/DDBJ whole genome shotgun (WGS) entry which is preliminary data.</text>
</comment>
<dbReference type="Proteomes" id="UP001358586">
    <property type="component" value="Chromosome 3"/>
</dbReference>
<feature type="transmembrane region" description="Helical" evidence="1">
    <location>
        <begin position="69"/>
        <end position="89"/>
    </location>
</feature>
<evidence type="ECO:0000256" key="1">
    <source>
        <dbReference type="SAM" id="Phobius"/>
    </source>
</evidence>
<sequence>MCVIGSIVSIWYNPPANFHTFCDCLSVKIAFGFGRLYALFWVGTYGGQLLLCGEPLLKRKQRKRKQTTVISYTCQLLILTCIGLALTGIRSKEKWVLLQ</sequence>
<keyword evidence="1" id="KW-0472">Membrane</keyword>
<reference evidence="2 3" key="1">
    <citation type="submission" date="2023-03" db="EMBL/GenBank/DDBJ databases">
        <title>WGS of Gossypium arboreum.</title>
        <authorList>
            <person name="Yu D."/>
        </authorList>
    </citation>
    <scope>NUCLEOTIDE SEQUENCE [LARGE SCALE GENOMIC DNA]</scope>
    <source>
        <tissue evidence="2">Leaf</tissue>
    </source>
</reference>
<name>A0ABR0QFR0_GOSAR</name>
<evidence type="ECO:0008006" key="4">
    <source>
        <dbReference type="Google" id="ProtNLM"/>
    </source>
</evidence>
<gene>
    <name evidence="2" type="ORF">PVK06_006864</name>
</gene>
<evidence type="ECO:0000313" key="3">
    <source>
        <dbReference type="Proteomes" id="UP001358586"/>
    </source>
</evidence>
<evidence type="ECO:0000313" key="2">
    <source>
        <dbReference type="EMBL" id="KAK5838137.1"/>
    </source>
</evidence>
<dbReference type="EMBL" id="JARKNE010000003">
    <property type="protein sequence ID" value="KAK5838137.1"/>
    <property type="molecule type" value="Genomic_DNA"/>
</dbReference>
<keyword evidence="1" id="KW-1133">Transmembrane helix</keyword>
<keyword evidence="1" id="KW-0812">Transmembrane</keyword>
<accession>A0ABR0QFR0</accession>
<proteinExistence type="predicted"/>
<organism evidence="2 3">
    <name type="scientific">Gossypium arboreum</name>
    <name type="common">Tree cotton</name>
    <name type="synonym">Gossypium nanking</name>
    <dbReference type="NCBI Taxonomy" id="29729"/>
    <lineage>
        <taxon>Eukaryota</taxon>
        <taxon>Viridiplantae</taxon>
        <taxon>Streptophyta</taxon>
        <taxon>Embryophyta</taxon>
        <taxon>Tracheophyta</taxon>
        <taxon>Spermatophyta</taxon>
        <taxon>Magnoliopsida</taxon>
        <taxon>eudicotyledons</taxon>
        <taxon>Gunneridae</taxon>
        <taxon>Pentapetalae</taxon>
        <taxon>rosids</taxon>
        <taxon>malvids</taxon>
        <taxon>Malvales</taxon>
        <taxon>Malvaceae</taxon>
        <taxon>Malvoideae</taxon>
        <taxon>Gossypium</taxon>
    </lineage>
</organism>
<protein>
    <recommendedName>
        <fullName evidence="4">Transmembrane protein</fullName>
    </recommendedName>
</protein>
<keyword evidence="3" id="KW-1185">Reference proteome</keyword>